<evidence type="ECO:0000256" key="1">
    <source>
        <dbReference type="ARBA" id="ARBA00004454"/>
    </source>
</evidence>
<dbReference type="InterPro" id="IPR046959">
    <property type="entry name" value="PRK1-6/SRF4-like"/>
</dbReference>
<keyword evidence="8 14" id="KW-1133">Transmembrane helix</keyword>
<dbReference type="Gene3D" id="1.10.510.10">
    <property type="entry name" value="Transferase(Phosphotransferase) domain 1"/>
    <property type="match status" value="1"/>
</dbReference>
<dbReference type="Gene3D" id="3.30.200.20">
    <property type="entry name" value="Phosphorylase Kinase, domain 1"/>
    <property type="match status" value="1"/>
</dbReference>
<dbReference type="Pfam" id="PF13855">
    <property type="entry name" value="LRR_8"/>
    <property type="match status" value="1"/>
</dbReference>
<dbReference type="InterPro" id="IPR022796">
    <property type="entry name" value="Chloroa_b-bind"/>
</dbReference>
<keyword evidence="7" id="KW-0677">Repeat</keyword>
<keyword evidence="10 14" id="KW-0472">Membrane</keyword>
<dbReference type="OMA" id="YCSEQGN"/>
<dbReference type="InterPro" id="IPR001245">
    <property type="entry name" value="Ser-Thr/Tyr_kinase_cat_dom"/>
</dbReference>
<dbReference type="PANTHER" id="PTHR48007:SF13">
    <property type="entry name" value="PROTEIN STRUBBELIG-RECEPTOR FAMILY 4"/>
    <property type="match status" value="1"/>
</dbReference>
<name>A0A3Q7GV49_SOLLC</name>
<dbReference type="GO" id="GO:0009523">
    <property type="term" value="C:photosystem II"/>
    <property type="evidence" value="ECO:0007669"/>
    <property type="project" value="UniProtKB-KW"/>
</dbReference>
<dbReference type="PaxDb" id="4081-Solyc06g063360.2.1"/>
<dbReference type="Gramene" id="Solyc06g063360.3.1">
    <property type="protein sequence ID" value="Solyc06g063360.3.1"/>
    <property type="gene ID" value="Solyc06g063360.3"/>
</dbReference>
<dbReference type="Proteomes" id="UP000004994">
    <property type="component" value="Chromosome 6"/>
</dbReference>
<dbReference type="Gene3D" id="1.10.3460.10">
    <property type="entry name" value="Chlorophyll a/b binding protein domain"/>
    <property type="match status" value="1"/>
</dbReference>
<dbReference type="FunFam" id="3.30.200.20:FF:000125">
    <property type="entry name" value="Protein STRUBBELIG-RECEPTOR FAMILY 8"/>
    <property type="match status" value="1"/>
</dbReference>
<proteinExistence type="predicted"/>
<evidence type="ECO:0000313" key="16">
    <source>
        <dbReference type="EnsemblPlants" id="Solyc06g063360.3.1"/>
    </source>
</evidence>
<dbReference type="SUPFAM" id="SSF52058">
    <property type="entry name" value="L domain-like"/>
    <property type="match status" value="1"/>
</dbReference>
<keyword evidence="12" id="KW-0604">Photosystem II</keyword>
<keyword evidence="12" id="KW-0602">Photosynthesis</keyword>
<evidence type="ECO:0000256" key="10">
    <source>
        <dbReference type="ARBA" id="ARBA00023136"/>
    </source>
</evidence>
<dbReference type="GO" id="GO:0050832">
    <property type="term" value="P:defense response to fungus"/>
    <property type="evidence" value="ECO:0007669"/>
    <property type="project" value="UniProtKB-ARBA"/>
</dbReference>
<dbReference type="STRING" id="4081.A0A3Q7GV49"/>
<keyword evidence="3" id="KW-0433">Leucine-rich repeat</keyword>
<dbReference type="Pfam" id="PF08263">
    <property type="entry name" value="LRRNT_2"/>
    <property type="match status" value="1"/>
</dbReference>
<dbReference type="Pfam" id="PF00504">
    <property type="entry name" value="Chloroa_b-bind"/>
    <property type="match status" value="1"/>
</dbReference>
<evidence type="ECO:0000256" key="14">
    <source>
        <dbReference type="SAM" id="Phobius"/>
    </source>
</evidence>
<dbReference type="SUPFAM" id="SSF56112">
    <property type="entry name" value="Protein kinase-like (PK-like)"/>
    <property type="match status" value="1"/>
</dbReference>
<protein>
    <recommendedName>
        <fullName evidence="15">Protein kinase domain-containing protein</fullName>
    </recommendedName>
</protein>
<organism evidence="16">
    <name type="scientific">Solanum lycopersicum</name>
    <name type="common">Tomato</name>
    <name type="synonym">Lycopersicon esculentum</name>
    <dbReference type="NCBI Taxonomy" id="4081"/>
    <lineage>
        <taxon>Eukaryota</taxon>
        <taxon>Viridiplantae</taxon>
        <taxon>Streptophyta</taxon>
        <taxon>Embryophyta</taxon>
        <taxon>Tracheophyta</taxon>
        <taxon>Spermatophyta</taxon>
        <taxon>Magnoliopsida</taxon>
        <taxon>eudicotyledons</taxon>
        <taxon>Gunneridae</taxon>
        <taxon>Pentapetalae</taxon>
        <taxon>asterids</taxon>
        <taxon>lamiids</taxon>
        <taxon>Solanales</taxon>
        <taxon>Solanaceae</taxon>
        <taxon>Solanoideae</taxon>
        <taxon>Solaneae</taxon>
        <taxon>Solanum</taxon>
        <taxon>Solanum subgen. Lycopersicon</taxon>
    </lineage>
</organism>
<reference evidence="16" key="1">
    <citation type="journal article" date="2012" name="Nature">
        <title>The tomato genome sequence provides insights into fleshy fruit evolution.</title>
        <authorList>
            <consortium name="Tomato Genome Consortium"/>
        </authorList>
    </citation>
    <scope>NUCLEOTIDE SEQUENCE [LARGE SCALE GENOMIC DNA]</scope>
    <source>
        <strain evidence="16">cv. Heinz 1706</strain>
    </source>
</reference>
<dbReference type="AlphaFoldDB" id="A0A3Q7GV49"/>
<dbReference type="GO" id="GO:0005524">
    <property type="term" value="F:ATP binding"/>
    <property type="evidence" value="ECO:0007669"/>
    <property type="project" value="InterPro"/>
</dbReference>
<evidence type="ECO:0000256" key="9">
    <source>
        <dbReference type="ARBA" id="ARBA00023078"/>
    </source>
</evidence>
<dbReference type="Pfam" id="PF07714">
    <property type="entry name" value="PK_Tyr_Ser-Thr"/>
    <property type="match status" value="1"/>
</dbReference>
<comment type="subcellular location">
    <subcellularLocation>
        <location evidence="1">Plastid</location>
        <location evidence="1">Chloroplast thylakoid membrane</location>
        <topology evidence="1">Multi-pass membrane protein</topology>
    </subcellularLocation>
</comment>
<evidence type="ECO:0000256" key="11">
    <source>
        <dbReference type="ARBA" id="ARBA00023170"/>
    </source>
</evidence>
<evidence type="ECO:0000256" key="3">
    <source>
        <dbReference type="ARBA" id="ARBA00022614"/>
    </source>
</evidence>
<feature type="domain" description="Protein kinase" evidence="15">
    <location>
        <begin position="700"/>
        <end position="973"/>
    </location>
</feature>
<evidence type="ECO:0000259" key="15">
    <source>
        <dbReference type="PROSITE" id="PS50011"/>
    </source>
</evidence>
<dbReference type="FunFam" id="1.10.510.10:FF:000095">
    <property type="entry name" value="protein STRUBBELIG-RECEPTOR FAMILY 8"/>
    <property type="match status" value="1"/>
</dbReference>
<keyword evidence="17" id="KW-1185">Reference proteome</keyword>
<evidence type="ECO:0000256" key="8">
    <source>
        <dbReference type="ARBA" id="ARBA00022989"/>
    </source>
</evidence>
<dbReference type="FunCoup" id="A0A3Q7GV49">
    <property type="interactions" value="4"/>
</dbReference>
<keyword evidence="4" id="KW-0934">Plastid</keyword>
<accession>A0A3Q7GV49</accession>
<dbReference type="PROSITE" id="PS50011">
    <property type="entry name" value="PROTEIN_KINASE_DOM"/>
    <property type="match status" value="1"/>
</dbReference>
<reference evidence="16" key="2">
    <citation type="submission" date="2019-01" db="UniProtKB">
        <authorList>
            <consortium name="EnsemblPlants"/>
        </authorList>
    </citation>
    <scope>IDENTIFICATION</scope>
    <source>
        <strain evidence="16">cv. Heinz 1706</strain>
    </source>
</reference>
<evidence type="ECO:0000256" key="12">
    <source>
        <dbReference type="ARBA" id="ARBA00023276"/>
    </source>
</evidence>
<dbReference type="PANTHER" id="PTHR48007">
    <property type="entry name" value="LEUCINE-RICH REPEAT RECEPTOR-LIKE PROTEIN KINASE PXC1"/>
    <property type="match status" value="1"/>
</dbReference>
<dbReference type="InParanoid" id="A0A3Q7GV49"/>
<feature type="region of interest" description="Disordered" evidence="13">
    <location>
        <begin position="522"/>
        <end position="555"/>
    </location>
</feature>
<evidence type="ECO:0000256" key="13">
    <source>
        <dbReference type="SAM" id="MobiDB-lite"/>
    </source>
</evidence>
<evidence type="ECO:0000256" key="4">
    <source>
        <dbReference type="ARBA" id="ARBA00022640"/>
    </source>
</evidence>
<evidence type="ECO:0000256" key="6">
    <source>
        <dbReference type="ARBA" id="ARBA00022729"/>
    </source>
</evidence>
<dbReference type="InterPro" id="IPR011009">
    <property type="entry name" value="Kinase-like_dom_sf"/>
</dbReference>
<keyword evidence="2" id="KW-0150">Chloroplast</keyword>
<keyword evidence="6" id="KW-0732">Signal</keyword>
<keyword evidence="11" id="KW-0675">Receptor</keyword>
<dbReference type="GO" id="GO:0009535">
    <property type="term" value="C:chloroplast thylakoid membrane"/>
    <property type="evidence" value="ECO:0007669"/>
    <property type="project" value="UniProtKB-SubCell"/>
</dbReference>
<dbReference type="Gene3D" id="3.80.10.10">
    <property type="entry name" value="Ribonuclease Inhibitor"/>
    <property type="match status" value="1"/>
</dbReference>
<evidence type="ECO:0000256" key="2">
    <source>
        <dbReference type="ARBA" id="ARBA00022528"/>
    </source>
</evidence>
<keyword evidence="9" id="KW-0793">Thylakoid</keyword>
<dbReference type="EnsemblPlants" id="Solyc06g063360.3.1">
    <property type="protein sequence ID" value="Solyc06g063360.3.1"/>
    <property type="gene ID" value="Solyc06g063360.3"/>
</dbReference>
<dbReference type="InterPro" id="IPR032675">
    <property type="entry name" value="LRR_dom_sf"/>
</dbReference>
<dbReference type="FunFam" id="3.80.10.10:FF:000062">
    <property type="entry name" value="protein STRUBBELIG-RECEPTOR FAMILY 3"/>
    <property type="match status" value="1"/>
</dbReference>
<evidence type="ECO:0000256" key="5">
    <source>
        <dbReference type="ARBA" id="ARBA00022692"/>
    </source>
</evidence>
<evidence type="ECO:0000313" key="17">
    <source>
        <dbReference type="Proteomes" id="UP000004994"/>
    </source>
</evidence>
<keyword evidence="5 14" id="KW-0812">Transmembrane</keyword>
<evidence type="ECO:0000256" key="7">
    <source>
        <dbReference type="ARBA" id="ARBA00022737"/>
    </source>
</evidence>
<feature type="transmembrane region" description="Helical" evidence="14">
    <location>
        <begin position="558"/>
        <end position="581"/>
    </location>
</feature>
<dbReference type="InterPro" id="IPR013210">
    <property type="entry name" value="LRR_N_plant-typ"/>
</dbReference>
<dbReference type="FunFam" id="1.10.3460.10:FF:000007">
    <property type="entry name" value="Chlorophyll a-b binding protein, chloroplastic"/>
    <property type="match status" value="1"/>
</dbReference>
<dbReference type="SUPFAM" id="SSF103511">
    <property type="entry name" value="Chlorophyll a-b binding protein"/>
    <property type="match status" value="1"/>
</dbReference>
<sequence length="982" mass="107994">MAAATSLYVSEMLGSPVKFSGVARPAAPSPSSSATFKTVALFKKKAAAAPAKAKAAAVSPADDELAKWYGPDRRIFLPEGLLDRSEIPEYLNGEVPGDYGYDPFGLSKKPEDFAKYQAYELIHARWAMLGAAGFIIPEAFNKFGANCGPEAVWFKTGALLLDGNTLNYFGKNIPINLILAVVAEVVLVGGAEYYRIINGLDLEDKLHPGGPFDPLGLAKDPDQAAILKVKEIKNGRLAMFSMLGFFIQAYVTGQGPVENLAAHLSDPFGNNLLTVIGGASERVPTLFWAIDRPNMMMMISPCTFLCWIILTSSFNIDVVLSKTDSQQVSALNDMYQYLKPHSKLDGWKSNGGNPCDDSWTGVKCSGSDVTEINLSGLGLTGSLGFQLDKLDKVTYFDVSKNNLKDNIPYQLPPRTQHLDLSGNQFGGTVPYSISQMTELKSMNLNHNKLSGSLSDLFGKLTKLTEMHIQNNQFTGSINVLADLELDDLSRANLTASIFLRNVANNQFNGWIPNELKDIKKLETGGNSWSTGSAPPPPPGQKAKPHTRNSDKESGKSGLGIGAIAGILLGVLLLLSVIIALLSRKKRSSSSSHFIEEDKFSRRQTFTPLASQELSSSVRANMQEDFRVAEKHLQTSSSMVLKRLNSERHKSFNEKEMKNVPPSDHVKSANDKEFANPMKQNSSVKLDHYPLVDLQNATSNFASSRLLGEGSIGRVYMAKYPDGKVLAVKKIDSSFFRDGQCTEFTEIVGNMSKLHHTNIAEVIGYCSEQGHNMLIFEYFRNGSLYEFLHVSDDFSKPLTWNTRVRIALGVARALEYLHEVCSPSCLHGNIRTSNIVLDAELNSRLCECGMAMFHQRSSKNLDAGYTAPECTKPSAFTLKSDVYSFGVVMLELLTGRKPFDSSKPRLEQCLAEWASPQLHDLDALEQMADPALRGLYPPKSLSRFANVTALCVQPEPEFRPQMSEVVRLVQKSNMSQRGDDDDY</sequence>
<dbReference type="InterPro" id="IPR000719">
    <property type="entry name" value="Prot_kinase_dom"/>
</dbReference>
<dbReference type="InterPro" id="IPR001611">
    <property type="entry name" value="Leu-rich_rpt"/>
</dbReference>
<dbReference type="GO" id="GO:0004672">
    <property type="term" value="F:protein kinase activity"/>
    <property type="evidence" value="ECO:0000318"/>
    <property type="project" value="GO_Central"/>
</dbReference>